<sequence>MTSYNDPFTEETWVQREFFHPDIPLVFGGFTPQPYHQLAVKPPPCTKIKSITRQQLLSPWKGASQHTRGYHTWIDVGRLPPVFPTRPDKPYDSNVWRWLTRSEGHKCSLTNYSIPPPSWLGKNTLLHFIDTRPIFTDPERKEKVVTQAKKEIRKAEILKSRSEVRVPPLDAQGDILPPKNFKRYRHVTPGGRLDLNGFQLVPNPVPNLLCRGWPCPNPQPHYEELSMRLLLQPAPPLDPEMVRNYQILTKDRAATPTRYVSEEPCVA</sequence>
<keyword evidence="1" id="KW-1185">Reference proteome</keyword>
<dbReference type="PANTHER" id="PTHR35156:SF1">
    <property type="entry name" value="TESTIS-EXPRESSED PROTEIN 52"/>
    <property type="match status" value="1"/>
</dbReference>
<gene>
    <name evidence="2" type="primary">LOC110218667</name>
</gene>
<dbReference type="GeneID" id="110218667"/>
<evidence type="ECO:0000313" key="1">
    <source>
        <dbReference type="Proteomes" id="UP000515140"/>
    </source>
</evidence>
<name>A0A6P5LKR0_PHACI</name>
<dbReference type="Proteomes" id="UP000515140">
    <property type="component" value="Unplaced"/>
</dbReference>
<dbReference type="KEGG" id="pcw:110218667"/>
<dbReference type="OMA" id="QHTWGFH"/>
<dbReference type="PANTHER" id="PTHR35156">
    <property type="entry name" value="TESTIS-EXPRESSED PROTEIN 52"/>
    <property type="match status" value="1"/>
</dbReference>
<organism evidence="1 2">
    <name type="scientific">Phascolarctos cinereus</name>
    <name type="common">Koala</name>
    <dbReference type="NCBI Taxonomy" id="38626"/>
    <lineage>
        <taxon>Eukaryota</taxon>
        <taxon>Metazoa</taxon>
        <taxon>Chordata</taxon>
        <taxon>Craniata</taxon>
        <taxon>Vertebrata</taxon>
        <taxon>Euteleostomi</taxon>
        <taxon>Mammalia</taxon>
        <taxon>Metatheria</taxon>
        <taxon>Diprotodontia</taxon>
        <taxon>Phascolarctidae</taxon>
        <taxon>Phascolarctos</taxon>
    </lineage>
</organism>
<accession>A0A6P5LKR0</accession>
<dbReference type="Pfam" id="PF15046">
    <property type="entry name" value="DUF4532"/>
    <property type="match status" value="1"/>
</dbReference>
<dbReference type="InParanoid" id="A0A6P5LKR0"/>
<proteinExistence type="predicted"/>
<dbReference type="InterPro" id="IPR029206">
    <property type="entry name" value="DUF4532"/>
</dbReference>
<dbReference type="CTD" id="101929469"/>
<reference evidence="2" key="1">
    <citation type="submission" date="2025-08" db="UniProtKB">
        <authorList>
            <consortium name="RefSeq"/>
        </authorList>
    </citation>
    <scope>IDENTIFICATION</scope>
    <source>
        <tissue evidence="2">Spleen</tissue>
    </source>
</reference>
<dbReference type="FunCoup" id="A0A6P5LKR0">
    <property type="interactions" value="8"/>
</dbReference>
<dbReference type="AlphaFoldDB" id="A0A6P5LKR0"/>
<protein>
    <submittedName>
        <fullName evidence="2">Uncharacterized protein ENSP00000372125</fullName>
    </submittedName>
</protein>
<evidence type="ECO:0000313" key="2">
    <source>
        <dbReference type="RefSeq" id="XP_020857129.1"/>
    </source>
</evidence>
<dbReference type="RefSeq" id="XP_020857129.1">
    <property type="nucleotide sequence ID" value="XM_021001470.1"/>
</dbReference>